<sequence length="160" mass="17446">MSNSLENSLFGQALKAGLQASENKSKNLSSINEIIEKLKLEISQATNNQISIQYKSPAKRNHLAAFGVLGSALSSLEINDKPKDEKPKDKAIYAVNLEGDEELLSIVEIGSEGYPCTIFLDGNKLIALDKMSFESNLSELISSATIGDKFQRLLNALNNE</sequence>
<dbReference type="PATRIC" id="fig|1217649.3.peg.1161"/>
<evidence type="ECO:0000313" key="1">
    <source>
        <dbReference type="EMBL" id="ENW05256.1"/>
    </source>
</evidence>
<dbReference type="OrthoDB" id="7069411at2"/>
<accession>N9FJY7</accession>
<dbReference type="RefSeq" id="WP_005053173.1">
    <property type="nucleotide sequence ID" value="NZ_KB849759.1"/>
</dbReference>
<name>N9FJY7_9GAMM</name>
<organism evidence="1 2">
    <name type="scientific">Acinetobacter beijerinckii ANC 3835</name>
    <dbReference type="NCBI Taxonomy" id="1217649"/>
    <lineage>
        <taxon>Bacteria</taxon>
        <taxon>Pseudomonadati</taxon>
        <taxon>Pseudomonadota</taxon>
        <taxon>Gammaproteobacteria</taxon>
        <taxon>Moraxellales</taxon>
        <taxon>Moraxellaceae</taxon>
        <taxon>Acinetobacter</taxon>
    </lineage>
</organism>
<comment type="caution">
    <text evidence="1">The sequence shown here is derived from an EMBL/GenBank/DDBJ whole genome shotgun (WGS) entry which is preliminary data.</text>
</comment>
<dbReference type="EMBL" id="APQK01000011">
    <property type="protein sequence ID" value="ENW05256.1"/>
    <property type="molecule type" value="Genomic_DNA"/>
</dbReference>
<evidence type="ECO:0000313" key="2">
    <source>
        <dbReference type="Proteomes" id="UP000018417"/>
    </source>
</evidence>
<proteinExistence type="predicted"/>
<protein>
    <submittedName>
        <fullName evidence="1">Uncharacterized protein</fullName>
    </submittedName>
</protein>
<gene>
    <name evidence="1" type="ORF">F934_01220</name>
</gene>
<dbReference type="HOGENOM" id="CLU_1773383_0_0_6"/>
<dbReference type="AlphaFoldDB" id="N9FJY7"/>
<reference evidence="1 2" key="1">
    <citation type="submission" date="2013-02" db="EMBL/GenBank/DDBJ databases">
        <title>The Genome Sequence of Acinetobacter beijerinckii ANC 3835.</title>
        <authorList>
            <consortium name="The Broad Institute Genome Sequencing Platform"/>
            <consortium name="The Broad Institute Genome Sequencing Center for Infectious Disease"/>
            <person name="Cerqueira G."/>
            <person name="Feldgarden M."/>
            <person name="Courvalin P."/>
            <person name="Perichon B."/>
            <person name="Grillot-Courvalin C."/>
            <person name="Clermont D."/>
            <person name="Rocha E."/>
            <person name="Yoon E.-J."/>
            <person name="Nemec A."/>
            <person name="Walker B."/>
            <person name="Young S.K."/>
            <person name="Zeng Q."/>
            <person name="Gargeya S."/>
            <person name="Fitzgerald M."/>
            <person name="Haas B."/>
            <person name="Abouelleil A."/>
            <person name="Alvarado L."/>
            <person name="Arachchi H.M."/>
            <person name="Berlin A.M."/>
            <person name="Chapman S.B."/>
            <person name="Dewar J."/>
            <person name="Goldberg J."/>
            <person name="Griggs A."/>
            <person name="Gujja S."/>
            <person name="Hansen M."/>
            <person name="Howarth C."/>
            <person name="Imamovic A."/>
            <person name="Larimer J."/>
            <person name="McCowan C."/>
            <person name="Murphy C."/>
            <person name="Neiman D."/>
            <person name="Pearson M."/>
            <person name="Priest M."/>
            <person name="Roberts A."/>
            <person name="Saif S."/>
            <person name="Shea T."/>
            <person name="Sisk P."/>
            <person name="Sykes S."/>
            <person name="Wortman J."/>
            <person name="Nusbaum C."/>
            <person name="Birren B."/>
        </authorList>
    </citation>
    <scope>NUCLEOTIDE SEQUENCE [LARGE SCALE GENOMIC DNA]</scope>
    <source>
        <strain evidence="1 2">ANC 3835</strain>
    </source>
</reference>
<dbReference type="Proteomes" id="UP000018417">
    <property type="component" value="Unassembled WGS sequence"/>
</dbReference>